<gene>
    <name evidence="3" type="ORF">BDW42DRAFT_201056</name>
</gene>
<protein>
    <recommendedName>
        <fullName evidence="2">F-box domain-containing protein</fullName>
    </recommendedName>
</protein>
<organism evidence="3 4">
    <name type="scientific">Aspergillus taichungensis</name>
    <dbReference type="NCBI Taxonomy" id="482145"/>
    <lineage>
        <taxon>Eukaryota</taxon>
        <taxon>Fungi</taxon>
        <taxon>Dikarya</taxon>
        <taxon>Ascomycota</taxon>
        <taxon>Pezizomycotina</taxon>
        <taxon>Eurotiomycetes</taxon>
        <taxon>Eurotiomycetidae</taxon>
        <taxon>Eurotiales</taxon>
        <taxon>Aspergillaceae</taxon>
        <taxon>Aspergillus</taxon>
        <taxon>Aspergillus subgen. Circumdati</taxon>
    </lineage>
</organism>
<feature type="domain" description="F-box" evidence="2">
    <location>
        <begin position="40"/>
        <end position="86"/>
    </location>
</feature>
<dbReference type="AlphaFoldDB" id="A0A2J5HTY8"/>
<dbReference type="Proteomes" id="UP000235023">
    <property type="component" value="Unassembled WGS sequence"/>
</dbReference>
<dbReference type="OrthoDB" id="4486804at2759"/>
<reference evidence="4" key="1">
    <citation type="submission" date="2017-12" db="EMBL/GenBank/DDBJ databases">
        <authorList>
            <consortium name="DOE Joint Genome Institute"/>
            <person name="Mondo S.J."/>
            <person name="Kjaerbolling I."/>
            <person name="Vesth T.C."/>
            <person name="Frisvad J.C."/>
            <person name="Nybo J.L."/>
            <person name="Theobald S."/>
            <person name="Kuo A."/>
            <person name="Bowyer P."/>
            <person name="Matsuda Y."/>
            <person name="Lyhne E.K."/>
            <person name="Kogle M.E."/>
            <person name="Clum A."/>
            <person name="Lipzen A."/>
            <person name="Salamov A."/>
            <person name="Ngan C.Y."/>
            <person name="Daum C."/>
            <person name="Chiniquy J."/>
            <person name="Barry K."/>
            <person name="LaButti K."/>
            <person name="Haridas S."/>
            <person name="Simmons B.A."/>
            <person name="Magnuson J.K."/>
            <person name="Mortensen U.H."/>
            <person name="Larsen T.O."/>
            <person name="Grigoriev I.V."/>
            <person name="Baker S.E."/>
            <person name="Andersen M.R."/>
            <person name="Nordberg H.P."/>
            <person name="Cantor M.N."/>
            <person name="Hua S.X."/>
        </authorList>
    </citation>
    <scope>NUCLEOTIDE SEQUENCE [LARGE SCALE GENOMIC DNA]</scope>
    <source>
        <strain evidence="4">IBT 19404</strain>
    </source>
</reference>
<evidence type="ECO:0000313" key="4">
    <source>
        <dbReference type="Proteomes" id="UP000235023"/>
    </source>
</evidence>
<feature type="compositionally biased region" description="Polar residues" evidence="1">
    <location>
        <begin position="407"/>
        <end position="418"/>
    </location>
</feature>
<sequence>MVRLNHLVQAFSPSRRRQKGQRGSKQDTQQEQRQEDQSPPFPLNRVPQDIVYEIAKWLPIASRLCLALTCKGFLTAIDYSQTLRRSHTIRLTETIIDPYLTDSNNYFTSERAQFMSLLHEGMANDHPRWRCCFDCLMLHHPRAFPALFHWGEYPEPFPRHKKPDPFNRYDYEKPRDVHIKSTNNYCGKGVISHGYVIICPCLRLTVRDVERISRKVRQVNPPIPRPLHYLFKRRAVEIPLHICRHQYTDILVDINVSASFADTGDPGSLTLRTAFKLSGPKIFDSAEQLPLHLCPHLSVPRYIKYKYGFNHDIAPLHRNRPSLPDTTYIFPCPLCRLSATSPEFLSLSDPDSPHRTTEHLTFQTVRLMILDQSFPKPLYAPRLFFPRRLHGRADTFVGTPHYTLSQDYPLRPSQSDQPGQLVFSKNHI</sequence>
<dbReference type="InterPro" id="IPR001810">
    <property type="entry name" value="F-box_dom"/>
</dbReference>
<name>A0A2J5HTY8_9EURO</name>
<dbReference type="InterPro" id="IPR036047">
    <property type="entry name" value="F-box-like_dom_sf"/>
</dbReference>
<feature type="region of interest" description="Disordered" evidence="1">
    <location>
        <begin position="13"/>
        <end position="44"/>
    </location>
</feature>
<keyword evidence="4" id="KW-1185">Reference proteome</keyword>
<dbReference type="PROSITE" id="PS50181">
    <property type="entry name" value="FBOX"/>
    <property type="match status" value="1"/>
</dbReference>
<evidence type="ECO:0000313" key="3">
    <source>
        <dbReference type="EMBL" id="PLN80821.1"/>
    </source>
</evidence>
<proteinExistence type="predicted"/>
<dbReference type="Pfam" id="PF00646">
    <property type="entry name" value="F-box"/>
    <property type="match status" value="1"/>
</dbReference>
<evidence type="ECO:0000256" key="1">
    <source>
        <dbReference type="SAM" id="MobiDB-lite"/>
    </source>
</evidence>
<feature type="region of interest" description="Disordered" evidence="1">
    <location>
        <begin position="407"/>
        <end position="428"/>
    </location>
</feature>
<accession>A0A2J5HTY8</accession>
<evidence type="ECO:0000259" key="2">
    <source>
        <dbReference type="PROSITE" id="PS50181"/>
    </source>
</evidence>
<dbReference type="SUPFAM" id="SSF81383">
    <property type="entry name" value="F-box domain"/>
    <property type="match status" value="1"/>
</dbReference>
<feature type="compositionally biased region" description="Basic and acidic residues" evidence="1">
    <location>
        <begin position="24"/>
        <end position="36"/>
    </location>
</feature>
<dbReference type="EMBL" id="KZ559543">
    <property type="protein sequence ID" value="PLN80821.1"/>
    <property type="molecule type" value="Genomic_DNA"/>
</dbReference>